<sequence>MKTRGVGDGYLLSMAKNLKLGDQAARKRAFKKKKAWCHERSDEVVYQREFLEKSLQGPDSSGGENFLRASNGSFFKKLVIYKNNRQRIMDLRTKTHPEGTTATVNSAMRKIRTEVIARRGLPVVAFLGQQVGIEPYTNVHCWGLWIRKIEDDYEIKVKESNPQSSGGLVPEIAIKIGKFFGVKWIDLLEPSSNENASEEECFPITFWFVSSVLDSGNLKPFEIIDRYHVKRRKYAKVMMKKKKTKAAKINCISARVLRQRN</sequence>
<accession>A0A226F3E4</accession>
<dbReference type="AlphaFoldDB" id="A0A226F3E4"/>
<protein>
    <submittedName>
        <fullName evidence="1">Uncharacterized protein</fullName>
    </submittedName>
</protein>
<comment type="caution">
    <text evidence="1">The sequence shown here is derived from an EMBL/GenBank/DDBJ whole genome shotgun (WGS) entry which is preliminary data.</text>
</comment>
<reference evidence="1 2" key="1">
    <citation type="submission" date="2015-12" db="EMBL/GenBank/DDBJ databases">
        <title>The genome of Folsomia candida.</title>
        <authorList>
            <person name="Faddeeva A."/>
            <person name="Derks M.F."/>
            <person name="Anvar Y."/>
            <person name="Smit S."/>
            <person name="Van Straalen N."/>
            <person name="Roelofs D."/>
        </authorList>
    </citation>
    <scope>NUCLEOTIDE SEQUENCE [LARGE SCALE GENOMIC DNA]</scope>
    <source>
        <strain evidence="1 2">VU population</strain>
        <tissue evidence="1">Whole body</tissue>
    </source>
</reference>
<dbReference type="EMBL" id="LNIX01000001">
    <property type="protein sequence ID" value="OXA63701.1"/>
    <property type="molecule type" value="Genomic_DNA"/>
</dbReference>
<keyword evidence="2" id="KW-1185">Reference proteome</keyword>
<name>A0A226F3E4_FOLCA</name>
<organism evidence="1 2">
    <name type="scientific">Folsomia candida</name>
    <name type="common">Springtail</name>
    <dbReference type="NCBI Taxonomy" id="158441"/>
    <lineage>
        <taxon>Eukaryota</taxon>
        <taxon>Metazoa</taxon>
        <taxon>Ecdysozoa</taxon>
        <taxon>Arthropoda</taxon>
        <taxon>Hexapoda</taxon>
        <taxon>Collembola</taxon>
        <taxon>Entomobryomorpha</taxon>
        <taxon>Isotomoidea</taxon>
        <taxon>Isotomidae</taxon>
        <taxon>Proisotominae</taxon>
        <taxon>Folsomia</taxon>
    </lineage>
</organism>
<evidence type="ECO:0000313" key="2">
    <source>
        <dbReference type="Proteomes" id="UP000198287"/>
    </source>
</evidence>
<proteinExistence type="predicted"/>
<gene>
    <name evidence="1" type="ORF">Fcan01_02155</name>
</gene>
<evidence type="ECO:0000313" key="1">
    <source>
        <dbReference type="EMBL" id="OXA63701.1"/>
    </source>
</evidence>
<dbReference type="Proteomes" id="UP000198287">
    <property type="component" value="Unassembled WGS sequence"/>
</dbReference>